<proteinExistence type="inferred from homology"/>
<name>A0AAN9JKC6_CLITE</name>
<comment type="caution">
    <text evidence="3">The sequence shown here is derived from an EMBL/GenBank/DDBJ whole genome shotgun (WGS) entry which is preliminary data.</text>
</comment>
<dbReference type="AlphaFoldDB" id="A0AAN9JKC6"/>
<accession>A0AAN9JKC6</accession>
<dbReference type="Proteomes" id="UP001359559">
    <property type="component" value="Unassembled WGS sequence"/>
</dbReference>
<dbReference type="EMBL" id="JAYKXN010000003">
    <property type="protein sequence ID" value="KAK7300488.1"/>
    <property type="molecule type" value="Genomic_DNA"/>
</dbReference>
<comment type="similarity">
    <text evidence="1">Belongs to the LOB domain-containing protein family.</text>
</comment>
<sequence length="160" mass="18446">MVPCGSCKLLRRRCRKDCIFAPYFPSNQPQKFAIVHKVYGASNVTKMLQEVPHHQRVDAVNSLVYEANARWRDPVYGVSGTVTYLQNQVSELQTQLAVAEAKILYFQMKYESMMLSPEIDTDEKSYFMQNDISQYISHDTSNNVNHNSFHKDGFPSFSNH</sequence>
<dbReference type="InterPro" id="IPR004883">
    <property type="entry name" value="LOB"/>
</dbReference>
<dbReference type="PANTHER" id="PTHR31301:SF15">
    <property type="entry name" value="LOB DOMAIN-CONTAINING PROTEIN 12"/>
    <property type="match status" value="1"/>
</dbReference>
<evidence type="ECO:0000259" key="2">
    <source>
        <dbReference type="PROSITE" id="PS50891"/>
    </source>
</evidence>
<dbReference type="PANTHER" id="PTHR31301">
    <property type="entry name" value="LOB DOMAIN-CONTAINING PROTEIN 4-RELATED"/>
    <property type="match status" value="1"/>
</dbReference>
<reference evidence="3 4" key="1">
    <citation type="submission" date="2024-01" db="EMBL/GenBank/DDBJ databases">
        <title>The genomes of 5 underutilized Papilionoideae crops provide insights into root nodulation and disease resistance.</title>
        <authorList>
            <person name="Yuan L."/>
        </authorList>
    </citation>
    <scope>NUCLEOTIDE SEQUENCE [LARGE SCALE GENOMIC DNA]</scope>
    <source>
        <strain evidence="3">LY-2023</strain>
        <tissue evidence="3">Leaf</tissue>
    </source>
</reference>
<feature type="domain" description="LOB" evidence="2">
    <location>
        <begin position="2"/>
        <end position="103"/>
    </location>
</feature>
<protein>
    <recommendedName>
        <fullName evidence="2">LOB domain-containing protein</fullName>
    </recommendedName>
</protein>
<evidence type="ECO:0000313" key="4">
    <source>
        <dbReference type="Proteomes" id="UP001359559"/>
    </source>
</evidence>
<organism evidence="3 4">
    <name type="scientific">Clitoria ternatea</name>
    <name type="common">Butterfly pea</name>
    <dbReference type="NCBI Taxonomy" id="43366"/>
    <lineage>
        <taxon>Eukaryota</taxon>
        <taxon>Viridiplantae</taxon>
        <taxon>Streptophyta</taxon>
        <taxon>Embryophyta</taxon>
        <taxon>Tracheophyta</taxon>
        <taxon>Spermatophyta</taxon>
        <taxon>Magnoliopsida</taxon>
        <taxon>eudicotyledons</taxon>
        <taxon>Gunneridae</taxon>
        <taxon>Pentapetalae</taxon>
        <taxon>rosids</taxon>
        <taxon>fabids</taxon>
        <taxon>Fabales</taxon>
        <taxon>Fabaceae</taxon>
        <taxon>Papilionoideae</taxon>
        <taxon>50 kb inversion clade</taxon>
        <taxon>NPAAA clade</taxon>
        <taxon>indigoferoid/millettioid clade</taxon>
        <taxon>Phaseoleae</taxon>
        <taxon>Clitoria</taxon>
    </lineage>
</organism>
<evidence type="ECO:0000313" key="3">
    <source>
        <dbReference type="EMBL" id="KAK7300488.1"/>
    </source>
</evidence>
<dbReference type="PROSITE" id="PS50891">
    <property type="entry name" value="LOB"/>
    <property type="match status" value="1"/>
</dbReference>
<gene>
    <name evidence="3" type="ORF">RJT34_11333</name>
</gene>
<evidence type="ECO:0000256" key="1">
    <source>
        <dbReference type="ARBA" id="ARBA00005474"/>
    </source>
</evidence>
<keyword evidence="4" id="KW-1185">Reference proteome</keyword>
<dbReference type="Pfam" id="PF03195">
    <property type="entry name" value="LOB"/>
    <property type="match status" value="1"/>
</dbReference>